<keyword evidence="4" id="KW-0333">Golgi apparatus</keyword>
<keyword evidence="2" id="KW-0813">Transport</keyword>
<evidence type="ECO:0000256" key="6">
    <source>
        <dbReference type="ARBA" id="ARBA00046326"/>
    </source>
</evidence>
<dbReference type="Proteomes" id="UP000324091">
    <property type="component" value="Chromosome 1"/>
</dbReference>
<evidence type="ECO:0000256" key="7">
    <source>
        <dbReference type="SAM" id="MobiDB-lite"/>
    </source>
</evidence>
<dbReference type="GO" id="GO:0000139">
    <property type="term" value="C:Golgi membrane"/>
    <property type="evidence" value="ECO:0007669"/>
    <property type="project" value="UniProtKB-SubCell"/>
</dbReference>
<proteinExistence type="inferred from homology"/>
<feature type="compositionally biased region" description="Polar residues" evidence="7">
    <location>
        <begin position="711"/>
        <end position="723"/>
    </location>
</feature>
<dbReference type="Pfam" id="PF04118">
    <property type="entry name" value="Dopey_N"/>
    <property type="match status" value="1"/>
</dbReference>
<keyword evidence="5" id="KW-0472">Membrane</keyword>
<dbReference type="InterPro" id="IPR056458">
    <property type="entry name" value="TPR_DOP1_M"/>
</dbReference>
<dbReference type="GO" id="GO:0005829">
    <property type="term" value="C:cytosol"/>
    <property type="evidence" value="ECO:0007669"/>
    <property type="project" value="GOC"/>
</dbReference>
<evidence type="ECO:0000256" key="4">
    <source>
        <dbReference type="ARBA" id="ARBA00023034"/>
    </source>
</evidence>
<evidence type="ECO:0000259" key="10">
    <source>
        <dbReference type="Pfam" id="PF24598"/>
    </source>
</evidence>
<dbReference type="PANTHER" id="PTHR14042:SF23">
    <property type="entry name" value="PROTEIN DOPEY-2"/>
    <property type="match status" value="1"/>
</dbReference>
<dbReference type="GO" id="GO:0006895">
    <property type="term" value="P:Golgi to endosome transport"/>
    <property type="evidence" value="ECO:0007669"/>
    <property type="project" value="InterPro"/>
</dbReference>
<dbReference type="InterPro" id="IPR007249">
    <property type="entry name" value="DOP1_N"/>
</dbReference>
<feature type="region of interest" description="Disordered" evidence="7">
    <location>
        <begin position="562"/>
        <end position="627"/>
    </location>
</feature>
<keyword evidence="13" id="KW-1185">Reference proteome</keyword>
<organism evidence="12 13">
    <name type="scientific">Takifugu flavidus</name>
    <name type="common">sansaifugu</name>
    <dbReference type="NCBI Taxonomy" id="433684"/>
    <lineage>
        <taxon>Eukaryota</taxon>
        <taxon>Metazoa</taxon>
        <taxon>Chordata</taxon>
        <taxon>Craniata</taxon>
        <taxon>Vertebrata</taxon>
        <taxon>Euteleostomi</taxon>
        <taxon>Actinopterygii</taxon>
        <taxon>Neopterygii</taxon>
        <taxon>Teleostei</taxon>
        <taxon>Neoteleostei</taxon>
        <taxon>Acanthomorphata</taxon>
        <taxon>Eupercaria</taxon>
        <taxon>Tetraodontiformes</taxon>
        <taxon>Tetradontoidea</taxon>
        <taxon>Tetraodontidae</taxon>
        <taxon>Takifugu</taxon>
    </lineage>
</organism>
<dbReference type="GO" id="GO:0005768">
    <property type="term" value="C:endosome"/>
    <property type="evidence" value="ECO:0007669"/>
    <property type="project" value="TreeGrafter"/>
</dbReference>
<feature type="region of interest" description="Disordered" evidence="7">
    <location>
        <begin position="710"/>
        <end position="729"/>
    </location>
</feature>
<feature type="domain" description="DOP1 N-terminal" evidence="8">
    <location>
        <begin position="12"/>
        <end position="303"/>
    </location>
</feature>
<dbReference type="InterPro" id="IPR056459">
    <property type="entry name" value="TPR_DOP1"/>
</dbReference>
<dbReference type="Pfam" id="PF24597">
    <property type="entry name" value="TPR_DOP1_M"/>
    <property type="match status" value="1"/>
</dbReference>
<dbReference type="EMBL" id="RHFK02000001">
    <property type="protein sequence ID" value="TWW80920.1"/>
    <property type="molecule type" value="Genomic_DNA"/>
</dbReference>
<evidence type="ECO:0000259" key="9">
    <source>
        <dbReference type="Pfam" id="PF24597"/>
    </source>
</evidence>
<accession>A0A5C6PRM7</accession>
<evidence type="ECO:0000256" key="5">
    <source>
        <dbReference type="ARBA" id="ARBA00023136"/>
    </source>
</evidence>
<dbReference type="GO" id="GO:0015031">
    <property type="term" value="P:protein transport"/>
    <property type="evidence" value="ECO:0007669"/>
    <property type="project" value="UniProtKB-KW"/>
</dbReference>
<dbReference type="PANTHER" id="PTHR14042">
    <property type="entry name" value="DOPEY-RELATED"/>
    <property type="match status" value="1"/>
</dbReference>
<evidence type="ECO:0000259" key="8">
    <source>
        <dbReference type="Pfam" id="PF04118"/>
    </source>
</evidence>
<evidence type="ECO:0000256" key="1">
    <source>
        <dbReference type="ARBA" id="ARBA00004395"/>
    </source>
</evidence>
<feature type="domain" description="DOP1-like middle TPR" evidence="9">
    <location>
        <begin position="327"/>
        <end position="542"/>
    </location>
</feature>
<dbReference type="Pfam" id="PF24601">
    <property type="entry name" value="TPR_DOP1"/>
    <property type="match status" value="1"/>
</dbReference>
<dbReference type="GO" id="GO:0005802">
    <property type="term" value="C:trans-Golgi network"/>
    <property type="evidence" value="ECO:0007669"/>
    <property type="project" value="TreeGrafter"/>
</dbReference>
<evidence type="ECO:0000259" key="11">
    <source>
        <dbReference type="Pfam" id="PF24601"/>
    </source>
</evidence>
<comment type="similarity">
    <text evidence="6">Belongs to the DOP1 family.</text>
</comment>
<reference evidence="12 13" key="1">
    <citation type="submission" date="2019-04" db="EMBL/GenBank/DDBJ databases">
        <title>Chromosome genome assembly for Takifugu flavidus.</title>
        <authorList>
            <person name="Xiao S."/>
        </authorList>
    </citation>
    <scope>NUCLEOTIDE SEQUENCE [LARGE SCALE GENOMIC DNA]</scope>
    <source>
        <strain evidence="12">HTHZ2018</strain>
        <tissue evidence="12">Muscle</tissue>
    </source>
</reference>
<feature type="region of interest" description="Disordered" evidence="7">
    <location>
        <begin position="1092"/>
        <end position="1151"/>
    </location>
</feature>
<comment type="subcellular location">
    <subcellularLocation>
        <location evidence="1">Golgi apparatus membrane</location>
        <topology evidence="1">Peripheral membrane protein</topology>
    </subcellularLocation>
</comment>
<sequence>MDPEELELQNDYRYRHYEGVIEKALRNFESSSEWADLISSLGKLNKALQSNLRYSLLPKRLIIGKRLAQCLHPALPSGVHLKALETYEVIFKIIGTKWLAKDLFIYSSGLFPLLGHASMAVKPVLLKLYERYYLPLQKALLPSLQAFITGLLPGLEEGLEVYDRTDALLLKLSLVMGQQVFYGALWGSVLVSPLVRLPASVFIVTHFDRMVSLRQQTHMLGHDPRLVVKSLCLSLQDSNVLVQRNMLEVLLYFFPFAELLDPLDPSIAISTNDLVTVTSAASLTLLRRDMSLNRRFYAWLLGTGIKGEMVAPHSTLSTTLEEHTAFYFNTYSRDYLVKALINILSQKDVESDPENVSGYLRPFRLIMSLLDKPDIGAVVMSSVLLEVVRAFYKYCREMLGEQVIISSGLSGNQLAIKIKDNKNASEIIKTVNMLVSSMNSEYLWEYMTRRFCTSLSNKDDPPTPPRPDRCHQAPSVTEMSNLIIFLLDVLPLELYADIQSLFLPEMLSTMLKALYSHMDTVSLEDVTQSLRACFKVLSKIQMPVAYMDVDAMTQLEDTQLPEESKKTQNMANGQIHGPDEGGINRDEREPLNDLNPTLRSEDSGLGISASPSEQHLSPGTGLTAEEKEINEEGETMWRRGGSVESLSQSLQDILAFIATRYLLVQVEDVSAPEELPQSDITTPIVEQKTRTASIGGREIKDKLTELFTPNKYKSSPKSESLSTEAPIESIKQQENSESLEWAVGYMPRGRSEISEACRQAFTATCHLLLEGTTFPVYLTEEETWELYTAMFDHTGSNTHSLPTWLRTLMMLCSLSRDYTIQHTAVASLLELINHSQSLALVIQDKHRRYHTTDTNPLVGRLQMITVPPIYPAVLRAIEERTDFYQRVSLVLWNQLDTERREQHISCVELFYRLHCLAPSSSICEDIICQALLHKDKGVRLEALHRFTVLWHLTREIQNNRTVSLDRSFDRTLCVVVNSLSCTDGSISTAAQRWLIRALSLNDVIRILEPILLLLLHPSTQRCSIQSIKQNVTAGALKILSNRSRSSTRTSGIPADSVATEITSLNFMNIVDRETLWTELDNGPVFIKEADSLVASRSESEQTEEEDGEDEEEEAEESEHTESADTSGAHVSTEDSSSGSALYPNPDDGCLVNGLQRVESEHTQASDSLSSDEEDLELEALAKSRLLKEEREKREAIDSLFRHMLLYPVPGGWCHLLQGLALLNSLLRSGVEGALVDALCTTSLDTSSAAHLNLVFNLLQRHQQVQDGHGFYGSLLSPSSSSSVAPSLLIELLISLCLRFMRSHYPVYLSLGPFDQQGNKEVQVKSVEVLTRIVKQLCCMAEKHGHNETTLELIRKLLSGCKVQEYALLTLSASMYVSQRGAEKGQSKCLELTDGEGGLSEESLVNFGVGGGPEQYPLQMQLLKLIQDLIVLEYHILPGGAVSASAPAGSSGEPRDHLAPSTPLAREWQTAVLFQQSINAAQYVQSHPIIAQGMFVSAAARALQPQYGYAMHPHWVSLLCACLPYLGRSLSIIVAPLINQICRNLDELVKLCEHDGGKLSHSLSGKRENIAPDYPLTLLEGLTTITHYCLLDNKRPPPACDPGNIRNARSAVIDALPNMLSSMGLIWGVVMREELHKRASESVQNRRHSSTSVYFKSTKVLRQRILAFLLPLTRQYGVQLMASLGDVWSRRKSKRRLKNKVLPDPSQSHLIIVDLVKSLETLHTSTILQLVKEVVKKPNQIKGEQKSCLVDIPMLHFIYAYIQSIPAQAVQENIASLLSLLRESVQLNLAPPGHFLLLGILNDVVNRLPNLENKKDTKDLQARCSPAAYAEIEVTQRVLEAVGGIAGSSLEQTSWLSRSLEVKVQPQVHLEAEEPDDADVDGDHDEPIAQASTMVSSSAPSIYSVQALILLAEILAPLLDMVYRSDEKDKAVPLISRLMYYVFPYLKNHSAYNMPSFEAGAQLLSSLSGYAYTKRAWRKEVFELFMDPLFFTMDASCAPKWKAIIDHLLTHEKTMFKDLMSMQSSSLKLFANVDQKPMLLKRQAFAMFSGEMDQYHLYLPLIQERLTDTLRMNPSAAVSAQIFLMFRVLLLRISSHHLTSLWPIMVTELIRIFTRLEKMLQSEKDISKLAKVVRGALDRSGPVNFTQADLDMYLSACKFLDTSLAFPAEKIPLFQMYRWAFVPEVNVNHYSGPETALIESEQDCIPHVLRALEGILQRYGTMNGLNEESTTEHLEFPLLTQRSLSSITQLLPFLRTLCCSFQSNPSYNHLMSHSPVADYPPASSEKVLKNLEKITEEEFLDLQFQER</sequence>
<dbReference type="InterPro" id="IPR056457">
    <property type="entry name" value="DOP1_C"/>
</dbReference>
<evidence type="ECO:0000313" key="12">
    <source>
        <dbReference type="EMBL" id="TWW80920.1"/>
    </source>
</evidence>
<protein>
    <submittedName>
        <fullName evidence="12">Protein dopey-2</fullName>
    </submittedName>
</protein>
<evidence type="ECO:0000313" key="13">
    <source>
        <dbReference type="Proteomes" id="UP000324091"/>
    </source>
</evidence>
<gene>
    <name evidence="12" type="ORF">D4764_01G0007350</name>
</gene>
<feature type="domain" description="DOP1-like C-terminal" evidence="10">
    <location>
        <begin position="1903"/>
        <end position="2257"/>
    </location>
</feature>
<evidence type="ECO:0000256" key="3">
    <source>
        <dbReference type="ARBA" id="ARBA00022927"/>
    </source>
</evidence>
<comment type="caution">
    <text evidence="12">The sequence shown here is derived from an EMBL/GenBank/DDBJ whole genome shotgun (WGS) entry which is preliminary data.</text>
</comment>
<feature type="domain" description="DOP1-like TPR" evidence="11">
    <location>
        <begin position="1198"/>
        <end position="1591"/>
    </location>
</feature>
<dbReference type="InterPro" id="IPR040314">
    <property type="entry name" value="DOP1"/>
</dbReference>
<dbReference type="Pfam" id="PF24598">
    <property type="entry name" value="DOP1_C"/>
    <property type="match status" value="1"/>
</dbReference>
<name>A0A5C6PRM7_9TELE</name>
<feature type="compositionally biased region" description="Acidic residues" evidence="7">
    <location>
        <begin position="1100"/>
        <end position="1116"/>
    </location>
</feature>
<feature type="compositionally biased region" description="Basic and acidic residues" evidence="7">
    <location>
        <begin position="577"/>
        <end position="591"/>
    </location>
</feature>
<keyword evidence="3" id="KW-0653">Protein transport</keyword>
<evidence type="ECO:0000256" key="2">
    <source>
        <dbReference type="ARBA" id="ARBA00022448"/>
    </source>
</evidence>